<dbReference type="AlphaFoldDB" id="A0A0D0C4D1"/>
<organism evidence="2 3">
    <name type="scientific">Collybiopsis luxurians FD-317 M1</name>
    <dbReference type="NCBI Taxonomy" id="944289"/>
    <lineage>
        <taxon>Eukaryota</taxon>
        <taxon>Fungi</taxon>
        <taxon>Dikarya</taxon>
        <taxon>Basidiomycota</taxon>
        <taxon>Agaricomycotina</taxon>
        <taxon>Agaricomycetes</taxon>
        <taxon>Agaricomycetidae</taxon>
        <taxon>Agaricales</taxon>
        <taxon>Marasmiineae</taxon>
        <taxon>Omphalotaceae</taxon>
        <taxon>Collybiopsis</taxon>
        <taxon>Collybiopsis luxurians</taxon>
    </lineage>
</organism>
<gene>
    <name evidence="2" type="ORF">GYMLUDRAFT_768459</name>
</gene>
<dbReference type="HOGENOM" id="CLU_2133780_0_0_1"/>
<accession>A0A0D0C4D1</accession>
<feature type="compositionally biased region" description="Basic and acidic residues" evidence="1">
    <location>
        <begin position="36"/>
        <end position="45"/>
    </location>
</feature>
<dbReference type="EMBL" id="KN834792">
    <property type="protein sequence ID" value="KIK57299.1"/>
    <property type="molecule type" value="Genomic_DNA"/>
</dbReference>
<protein>
    <submittedName>
        <fullName evidence="2">Uncharacterized protein</fullName>
    </submittedName>
</protein>
<dbReference type="Proteomes" id="UP000053593">
    <property type="component" value="Unassembled WGS sequence"/>
</dbReference>
<keyword evidence="3" id="KW-1185">Reference proteome</keyword>
<evidence type="ECO:0000256" key="1">
    <source>
        <dbReference type="SAM" id="MobiDB-lite"/>
    </source>
</evidence>
<evidence type="ECO:0000313" key="3">
    <source>
        <dbReference type="Proteomes" id="UP000053593"/>
    </source>
</evidence>
<reference evidence="2 3" key="1">
    <citation type="submission" date="2014-04" db="EMBL/GenBank/DDBJ databases">
        <title>Evolutionary Origins and Diversification of the Mycorrhizal Mutualists.</title>
        <authorList>
            <consortium name="DOE Joint Genome Institute"/>
            <consortium name="Mycorrhizal Genomics Consortium"/>
            <person name="Kohler A."/>
            <person name="Kuo A."/>
            <person name="Nagy L.G."/>
            <person name="Floudas D."/>
            <person name="Copeland A."/>
            <person name="Barry K.W."/>
            <person name="Cichocki N."/>
            <person name="Veneault-Fourrey C."/>
            <person name="LaButti K."/>
            <person name="Lindquist E.A."/>
            <person name="Lipzen A."/>
            <person name="Lundell T."/>
            <person name="Morin E."/>
            <person name="Murat C."/>
            <person name="Riley R."/>
            <person name="Ohm R."/>
            <person name="Sun H."/>
            <person name="Tunlid A."/>
            <person name="Henrissat B."/>
            <person name="Grigoriev I.V."/>
            <person name="Hibbett D.S."/>
            <person name="Martin F."/>
        </authorList>
    </citation>
    <scope>NUCLEOTIDE SEQUENCE [LARGE SCALE GENOMIC DNA]</scope>
    <source>
        <strain evidence="2 3">FD-317 M1</strain>
    </source>
</reference>
<feature type="region of interest" description="Disordered" evidence="1">
    <location>
        <begin position="36"/>
        <end position="58"/>
    </location>
</feature>
<proteinExistence type="predicted"/>
<sequence>MDRRLRVGRSRFERPFCQLNRLKRKPFVRWSISSRDGIESRHRDWGSGQRGKRREGKTRRREILRLKRVFGNGLLLLLTWIDGQRRQLICYCCFFRGGPAATAHVSLLMLILR</sequence>
<evidence type="ECO:0000313" key="2">
    <source>
        <dbReference type="EMBL" id="KIK57299.1"/>
    </source>
</evidence>
<name>A0A0D0C4D1_9AGAR</name>